<keyword evidence="2" id="KW-1185">Reference proteome</keyword>
<accession>A0AAW0L0K3</accession>
<protein>
    <submittedName>
        <fullName evidence="1">Uncharacterized protein</fullName>
    </submittedName>
</protein>
<name>A0AAW0L0K3_QUESU</name>
<comment type="caution">
    <text evidence="1">The sequence shown here is derived from an EMBL/GenBank/DDBJ whole genome shotgun (WGS) entry which is preliminary data.</text>
</comment>
<dbReference type="Proteomes" id="UP000237347">
    <property type="component" value="Unassembled WGS sequence"/>
</dbReference>
<dbReference type="EMBL" id="PKMF04000180">
    <property type="protein sequence ID" value="KAK7844740.1"/>
    <property type="molecule type" value="Genomic_DNA"/>
</dbReference>
<organism evidence="1 2">
    <name type="scientific">Quercus suber</name>
    <name type="common">Cork oak</name>
    <dbReference type="NCBI Taxonomy" id="58331"/>
    <lineage>
        <taxon>Eukaryota</taxon>
        <taxon>Viridiplantae</taxon>
        <taxon>Streptophyta</taxon>
        <taxon>Embryophyta</taxon>
        <taxon>Tracheophyta</taxon>
        <taxon>Spermatophyta</taxon>
        <taxon>Magnoliopsida</taxon>
        <taxon>eudicotyledons</taxon>
        <taxon>Gunneridae</taxon>
        <taxon>Pentapetalae</taxon>
        <taxon>rosids</taxon>
        <taxon>fabids</taxon>
        <taxon>Fagales</taxon>
        <taxon>Fagaceae</taxon>
        <taxon>Quercus</taxon>
    </lineage>
</organism>
<proteinExistence type="predicted"/>
<evidence type="ECO:0000313" key="1">
    <source>
        <dbReference type="EMBL" id="KAK7844740.1"/>
    </source>
</evidence>
<dbReference type="AlphaFoldDB" id="A0AAW0L0K3"/>
<reference evidence="1 2" key="1">
    <citation type="journal article" date="2018" name="Sci. Data">
        <title>The draft genome sequence of cork oak.</title>
        <authorList>
            <person name="Ramos A.M."/>
            <person name="Usie A."/>
            <person name="Barbosa P."/>
            <person name="Barros P.M."/>
            <person name="Capote T."/>
            <person name="Chaves I."/>
            <person name="Simoes F."/>
            <person name="Abreu I."/>
            <person name="Carrasquinho I."/>
            <person name="Faro C."/>
            <person name="Guimaraes J.B."/>
            <person name="Mendonca D."/>
            <person name="Nobrega F."/>
            <person name="Rodrigues L."/>
            <person name="Saibo N.J.M."/>
            <person name="Varela M.C."/>
            <person name="Egas C."/>
            <person name="Matos J."/>
            <person name="Miguel C.M."/>
            <person name="Oliveira M.M."/>
            <person name="Ricardo C.P."/>
            <person name="Goncalves S."/>
        </authorList>
    </citation>
    <scope>NUCLEOTIDE SEQUENCE [LARGE SCALE GENOMIC DNA]</scope>
    <source>
        <strain evidence="2">cv. HL8</strain>
    </source>
</reference>
<evidence type="ECO:0000313" key="2">
    <source>
        <dbReference type="Proteomes" id="UP000237347"/>
    </source>
</evidence>
<sequence>MRQLEGDQWLKKESLLRKSVQRAGVGPNPCTYIPGRSKGTCDKCAM</sequence>
<gene>
    <name evidence="1" type="ORF">CFP56_010358</name>
</gene>